<keyword evidence="1" id="KW-0805">Transcription regulation</keyword>
<dbReference type="STRING" id="59843.A3958_14500"/>
<keyword evidence="2" id="KW-0238">DNA-binding</keyword>
<dbReference type="SMART" id="SM00342">
    <property type="entry name" value="HTH_ARAC"/>
    <property type="match status" value="1"/>
</dbReference>
<keyword evidence="3" id="KW-0804">Transcription</keyword>
<protein>
    <submittedName>
        <fullName evidence="5">AraC family transcriptional regulator</fullName>
    </submittedName>
</protein>
<dbReference type="Pfam" id="PF12833">
    <property type="entry name" value="HTH_18"/>
    <property type="match status" value="1"/>
</dbReference>
<dbReference type="PROSITE" id="PS01124">
    <property type="entry name" value="HTH_ARAC_FAMILY_2"/>
    <property type="match status" value="1"/>
</dbReference>
<dbReference type="GeneID" id="97557453"/>
<dbReference type="GO" id="GO:0003700">
    <property type="term" value="F:DNA-binding transcription factor activity"/>
    <property type="evidence" value="ECO:0007669"/>
    <property type="project" value="InterPro"/>
</dbReference>
<evidence type="ECO:0000256" key="2">
    <source>
        <dbReference type="ARBA" id="ARBA00023125"/>
    </source>
</evidence>
<dbReference type="GO" id="GO:0043565">
    <property type="term" value="F:sequence-specific DNA binding"/>
    <property type="evidence" value="ECO:0007669"/>
    <property type="project" value="InterPro"/>
</dbReference>
<comment type="caution">
    <text evidence="5">The sequence shown here is derived from an EMBL/GenBank/DDBJ whole genome shotgun (WGS) entry which is preliminary data.</text>
</comment>
<reference evidence="5" key="1">
    <citation type="journal article" date="2016" name="Genome Announc.">
        <title>Draft genomes of two strains of Paenibacillus glucanolyticus with capability to degrade lignocellulose.</title>
        <authorList>
            <person name="Mathews S.L."/>
            <person name="Pawlak J."/>
            <person name="Grunden A.M."/>
        </authorList>
    </citation>
    <scope>NUCLEOTIDE SEQUENCE [LARGE SCALE GENOMIC DNA]</scope>
    <source>
        <strain evidence="5">SLM1</strain>
    </source>
</reference>
<evidence type="ECO:0000313" key="6">
    <source>
        <dbReference type="Proteomes" id="UP000076796"/>
    </source>
</evidence>
<organism evidence="5 6">
    <name type="scientific">Paenibacillus glucanolyticus</name>
    <dbReference type="NCBI Taxonomy" id="59843"/>
    <lineage>
        <taxon>Bacteria</taxon>
        <taxon>Bacillati</taxon>
        <taxon>Bacillota</taxon>
        <taxon>Bacilli</taxon>
        <taxon>Bacillales</taxon>
        <taxon>Paenibacillaceae</taxon>
        <taxon>Paenibacillus</taxon>
    </lineage>
</organism>
<dbReference type="Gene3D" id="1.10.10.60">
    <property type="entry name" value="Homeodomain-like"/>
    <property type="match status" value="2"/>
</dbReference>
<evidence type="ECO:0000259" key="4">
    <source>
        <dbReference type="PROSITE" id="PS01124"/>
    </source>
</evidence>
<dbReference type="InterPro" id="IPR018060">
    <property type="entry name" value="HTH_AraC"/>
</dbReference>
<dbReference type="Proteomes" id="UP000076796">
    <property type="component" value="Unassembled WGS sequence"/>
</dbReference>
<feature type="domain" description="HTH araC/xylS-type" evidence="4">
    <location>
        <begin position="156"/>
        <end position="254"/>
    </location>
</feature>
<accession>A0A163KDV2</accession>
<gene>
    <name evidence="5" type="ORF">AWU65_15085</name>
</gene>
<evidence type="ECO:0000256" key="1">
    <source>
        <dbReference type="ARBA" id="ARBA00023015"/>
    </source>
</evidence>
<proteinExistence type="predicted"/>
<name>A0A163KDV2_9BACL</name>
<evidence type="ECO:0000256" key="3">
    <source>
        <dbReference type="ARBA" id="ARBA00023163"/>
    </source>
</evidence>
<dbReference type="SUPFAM" id="SSF46689">
    <property type="entry name" value="Homeodomain-like"/>
    <property type="match status" value="1"/>
</dbReference>
<dbReference type="PANTHER" id="PTHR43280:SF2">
    <property type="entry name" value="HTH-TYPE TRANSCRIPTIONAL REGULATOR EXSA"/>
    <property type="match status" value="1"/>
</dbReference>
<dbReference type="InterPro" id="IPR037923">
    <property type="entry name" value="HTH-like"/>
</dbReference>
<dbReference type="InterPro" id="IPR009057">
    <property type="entry name" value="Homeodomain-like_sf"/>
</dbReference>
<dbReference type="RefSeq" id="WP_063478708.1">
    <property type="nucleotide sequence ID" value="NZ_CP147845.1"/>
</dbReference>
<dbReference type="SUPFAM" id="SSF51215">
    <property type="entry name" value="Regulatory protein AraC"/>
    <property type="match status" value="1"/>
</dbReference>
<dbReference type="AlphaFoldDB" id="A0A163KDV2"/>
<dbReference type="PANTHER" id="PTHR43280">
    <property type="entry name" value="ARAC-FAMILY TRANSCRIPTIONAL REGULATOR"/>
    <property type="match status" value="1"/>
</dbReference>
<keyword evidence="6" id="KW-1185">Reference proteome</keyword>
<sequence length="259" mass="29962">MGTPVEVRQVSGVDWYEEADPEQGTWRLSLVTYGKCVYWVNGDKLIMEKGELLLIPAGVPYYGKSIPTVTHTQIMVQWTEAVSAGLSVLERTEALKHKPGCYELIHERLKVIHQQWHERPSYYVILIEALLTEVLIYISRELDRGAITPEKHLHVERMKSYIERHYREKITKEELGDAIAKTPNYAAVLFKSVTGQTISQYVHAQRMKRAAYLLTESQLTVQEIAEFLGYQDLSYFYRIYRRVTGSAPSDLLQERPRTI</sequence>
<dbReference type="OrthoDB" id="2644630at2"/>
<dbReference type="EMBL" id="LWMH01000001">
    <property type="protein sequence ID" value="KZS47156.1"/>
    <property type="molecule type" value="Genomic_DNA"/>
</dbReference>
<evidence type="ECO:0000313" key="5">
    <source>
        <dbReference type="EMBL" id="KZS47156.1"/>
    </source>
</evidence>